<evidence type="ECO:0000313" key="2">
    <source>
        <dbReference type="Proteomes" id="UP000821865"/>
    </source>
</evidence>
<dbReference type="Proteomes" id="UP000821865">
    <property type="component" value="Chromosome 10"/>
</dbReference>
<proteinExistence type="predicted"/>
<reference evidence="1" key="1">
    <citation type="submission" date="2020-05" db="EMBL/GenBank/DDBJ databases">
        <title>Large-scale comparative analyses of tick genomes elucidate their genetic diversity and vector capacities.</title>
        <authorList>
            <person name="Jia N."/>
            <person name="Wang J."/>
            <person name="Shi W."/>
            <person name="Du L."/>
            <person name="Sun Y."/>
            <person name="Zhan W."/>
            <person name="Jiang J."/>
            <person name="Wang Q."/>
            <person name="Zhang B."/>
            <person name="Ji P."/>
            <person name="Sakyi L.B."/>
            <person name="Cui X."/>
            <person name="Yuan T."/>
            <person name="Jiang B."/>
            <person name="Yang W."/>
            <person name="Lam T.T.-Y."/>
            <person name="Chang Q."/>
            <person name="Ding S."/>
            <person name="Wang X."/>
            <person name="Zhu J."/>
            <person name="Ruan X."/>
            <person name="Zhao L."/>
            <person name="Wei J."/>
            <person name="Que T."/>
            <person name="Du C."/>
            <person name="Cheng J."/>
            <person name="Dai P."/>
            <person name="Han X."/>
            <person name="Huang E."/>
            <person name="Gao Y."/>
            <person name="Liu J."/>
            <person name="Shao H."/>
            <person name="Ye R."/>
            <person name="Li L."/>
            <person name="Wei W."/>
            <person name="Wang X."/>
            <person name="Wang C."/>
            <person name="Yang T."/>
            <person name="Huo Q."/>
            <person name="Li W."/>
            <person name="Guo W."/>
            <person name="Chen H."/>
            <person name="Zhou L."/>
            <person name="Ni X."/>
            <person name="Tian J."/>
            <person name="Zhou Y."/>
            <person name="Sheng Y."/>
            <person name="Liu T."/>
            <person name="Pan Y."/>
            <person name="Xia L."/>
            <person name="Li J."/>
            <person name="Zhao F."/>
            <person name="Cao W."/>
        </authorList>
    </citation>
    <scope>NUCLEOTIDE SEQUENCE</scope>
    <source>
        <strain evidence="1">Dsil-2018</strain>
    </source>
</reference>
<comment type="caution">
    <text evidence="1">The sequence shown here is derived from an EMBL/GenBank/DDBJ whole genome shotgun (WGS) entry which is preliminary data.</text>
</comment>
<accession>A0ACB8DN17</accession>
<dbReference type="EMBL" id="CM023479">
    <property type="protein sequence ID" value="KAH7973932.1"/>
    <property type="molecule type" value="Genomic_DNA"/>
</dbReference>
<evidence type="ECO:0000313" key="1">
    <source>
        <dbReference type="EMBL" id="KAH7973932.1"/>
    </source>
</evidence>
<gene>
    <name evidence="1" type="ORF">HPB49_007086</name>
</gene>
<sequence length="860" mass="95940">MVSRRPRAIISIVLFVWPVPLVGTFRESRHQHQQRPARKPRDRCARDKRRSEARGHERTLSPSRPSPSIQSRPEGLLLLPRLVLAALRDDTVQSNVKPVPQVTLLPPPGTVLSTIPGHLFGEPVPGRPSSAVRRYRAWDSVHTLFAIGRATEQAATLDDDGDGVQAAGVLSWCATNVSPYVAVLVASLAYASLYALVPHLVTTVVAPRCFAPDCYDFPNELAMAMDASVDPCTDFYQFACGRWSKVHPVDTNQFTSLQRKIFFSLYTDIRRQPSLAQSRSGEKSARALRMCEDIFVNREENLEGLRAFLGDHGLGWPDAPLDSAEFNVLDTLVGLSLDSDVHVLFQMKLVPNFRQDDRLILSLSQNQGLMLWFQHRALHLPGAALGKMLLQLAAALGTAGQDYTSLVEDMVQMDTDLMSMYFEYKEKDLIGYSQFQELGDLSAGRVSSERWLEAINRHLPEEAQMGALSELYIIGTAYLGVAGRFLGKYARELDRLRLFVGWHVTRSLLPLASYELTKALLAETNEAQMAVAYLESCIGRVSEMAPFALAHFFFAKFLPAGALKTADHMVNAIRDSSLLAFRNLSWMEDATRREAVNKLSSLHEIVAFPKELSSAEAIDAHYSYLPKFRRPFLRTYTESLRAALAQSKPLLRGGRGNRSINRELYMHAQPIPVNAFYMFSIQFPPYFARSLPAAARFGGLGHVVGHEITHVFDPFMGNMDQTGVKVNWFSEASRLSFIGRLECLVQQYSEASNRYREPTSLTLSEDFADNSGLEHTFAAYRRAVSRGADASGVGGFGNDQLFFLATCHKWCSARAELNSPYYSPKNLRCNVPLMNNAEFAAAYGCRPGAPMNPVKKCTFK</sequence>
<name>A0ACB8DN17_DERSI</name>
<keyword evidence="2" id="KW-1185">Reference proteome</keyword>
<protein>
    <submittedName>
        <fullName evidence="1">Uncharacterized protein</fullName>
    </submittedName>
</protein>
<organism evidence="1 2">
    <name type="scientific">Dermacentor silvarum</name>
    <name type="common">Tick</name>
    <dbReference type="NCBI Taxonomy" id="543639"/>
    <lineage>
        <taxon>Eukaryota</taxon>
        <taxon>Metazoa</taxon>
        <taxon>Ecdysozoa</taxon>
        <taxon>Arthropoda</taxon>
        <taxon>Chelicerata</taxon>
        <taxon>Arachnida</taxon>
        <taxon>Acari</taxon>
        <taxon>Parasitiformes</taxon>
        <taxon>Ixodida</taxon>
        <taxon>Ixodoidea</taxon>
        <taxon>Ixodidae</taxon>
        <taxon>Rhipicephalinae</taxon>
        <taxon>Dermacentor</taxon>
    </lineage>
</organism>